<feature type="compositionally biased region" description="Polar residues" evidence="1">
    <location>
        <begin position="160"/>
        <end position="174"/>
    </location>
</feature>
<organism evidence="2 3">
    <name type="scientific">Apiospora rasikravindrae</name>
    <dbReference type="NCBI Taxonomy" id="990691"/>
    <lineage>
        <taxon>Eukaryota</taxon>
        <taxon>Fungi</taxon>
        <taxon>Dikarya</taxon>
        <taxon>Ascomycota</taxon>
        <taxon>Pezizomycotina</taxon>
        <taxon>Sordariomycetes</taxon>
        <taxon>Xylariomycetidae</taxon>
        <taxon>Amphisphaeriales</taxon>
        <taxon>Apiosporaceae</taxon>
        <taxon>Apiospora</taxon>
    </lineage>
</organism>
<evidence type="ECO:0000256" key="1">
    <source>
        <dbReference type="SAM" id="MobiDB-lite"/>
    </source>
</evidence>
<feature type="compositionally biased region" description="Basic and acidic residues" evidence="1">
    <location>
        <begin position="139"/>
        <end position="149"/>
    </location>
</feature>
<keyword evidence="3" id="KW-1185">Reference proteome</keyword>
<reference evidence="2 3" key="1">
    <citation type="submission" date="2023-01" db="EMBL/GenBank/DDBJ databases">
        <title>Analysis of 21 Apiospora genomes using comparative genomics revels a genus with tremendous synthesis potential of carbohydrate active enzymes and secondary metabolites.</title>
        <authorList>
            <person name="Sorensen T."/>
        </authorList>
    </citation>
    <scope>NUCLEOTIDE SEQUENCE [LARGE SCALE GENOMIC DNA]</scope>
    <source>
        <strain evidence="2 3">CBS 33761</strain>
    </source>
</reference>
<dbReference type="EMBL" id="JAQQWK010000004">
    <property type="protein sequence ID" value="KAK8043404.1"/>
    <property type="molecule type" value="Genomic_DNA"/>
</dbReference>
<name>A0ABR1T9X4_9PEZI</name>
<evidence type="ECO:0000313" key="3">
    <source>
        <dbReference type="Proteomes" id="UP001444661"/>
    </source>
</evidence>
<evidence type="ECO:0000313" key="2">
    <source>
        <dbReference type="EMBL" id="KAK8043404.1"/>
    </source>
</evidence>
<gene>
    <name evidence="2" type="ORF">PG993_005834</name>
</gene>
<proteinExistence type="predicted"/>
<feature type="compositionally biased region" description="Basic and acidic residues" evidence="1">
    <location>
        <begin position="89"/>
        <end position="106"/>
    </location>
</feature>
<accession>A0ABR1T9X4</accession>
<dbReference type="Proteomes" id="UP001444661">
    <property type="component" value="Unassembled WGS sequence"/>
</dbReference>
<comment type="caution">
    <text evidence="2">The sequence shown here is derived from an EMBL/GenBank/DDBJ whole genome shotgun (WGS) entry which is preliminary data.</text>
</comment>
<sequence>MMNNFFHRQSHPEIHILSLTKPYPTPNTSQALPPKHPTYHPRCVPKPPLFVVASLLLSVASAEPPAADPRNHARAFDVGFINSNIHVTRAAEPKPEPEPFVKRGDRGATFPPDSMPPPPTFSPGQDGGRPPKGKGHKSPHGDGGNHPESHTATWPPASPPTLQGTDSGSMDETR</sequence>
<feature type="region of interest" description="Disordered" evidence="1">
    <location>
        <begin position="88"/>
        <end position="174"/>
    </location>
</feature>
<protein>
    <submittedName>
        <fullName evidence="2">Uncharacterized protein</fullName>
    </submittedName>
</protein>